<reference evidence="2" key="1">
    <citation type="journal article" date="2019" name="Int. J. Syst. Evol. Microbiol.">
        <title>The Global Catalogue of Microorganisms (GCM) 10K type strain sequencing project: providing services to taxonomists for standard genome sequencing and annotation.</title>
        <authorList>
            <consortium name="The Broad Institute Genomics Platform"/>
            <consortium name="The Broad Institute Genome Sequencing Center for Infectious Disease"/>
            <person name="Wu L."/>
            <person name="Ma J."/>
        </authorList>
    </citation>
    <scope>NUCLEOTIDE SEQUENCE [LARGE SCALE GENOMIC DNA]</scope>
    <source>
        <strain evidence="2">CGMCC 1.16855</strain>
    </source>
</reference>
<sequence length="100" mass="10488">MTDTSSAAIERLARCYDLEAARFAPGMPGQVHKQETAATLRALAAERDALRAALVAARQTILDLKPMADVEGSDDDWVGDIDAALARIPAQPAAQAGEGV</sequence>
<organism evidence="1 2">
    <name type="scientific">Falsiroseomonas tokyonensis</name>
    <dbReference type="NCBI Taxonomy" id="430521"/>
    <lineage>
        <taxon>Bacteria</taxon>
        <taxon>Pseudomonadati</taxon>
        <taxon>Pseudomonadota</taxon>
        <taxon>Alphaproteobacteria</taxon>
        <taxon>Acetobacterales</taxon>
        <taxon>Roseomonadaceae</taxon>
        <taxon>Falsiroseomonas</taxon>
    </lineage>
</organism>
<keyword evidence="2" id="KW-1185">Reference proteome</keyword>
<protein>
    <submittedName>
        <fullName evidence="1">Uncharacterized protein</fullName>
    </submittedName>
</protein>
<dbReference type="EMBL" id="JBHRSB010000008">
    <property type="protein sequence ID" value="MFC3002942.1"/>
    <property type="molecule type" value="Genomic_DNA"/>
</dbReference>
<evidence type="ECO:0000313" key="1">
    <source>
        <dbReference type="EMBL" id="MFC3002942.1"/>
    </source>
</evidence>
<accession>A0ABV7BZ81</accession>
<name>A0ABV7BZ81_9PROT</name>
<dbReference type="RefSeq" id="WP_216839228.1">
    <property type="nucleotide sequence ID" value="NZ_JAFNJS010000008.1"/>
</dbReference>
<evidence type="ECO:0000313" key="2">
    <source>
        <dbReference type="Proteomes" id="UP001595420"/>
    </source>
</evidence>
<gene>
    <name evidence="1" type="ORF">ACFOD3_23790</name>
</gene>
<dbReference type="Proteomes" id="UP001595420">
    <property type="component" value="Unassembled WGS sequence"/>
</dbReference>
<proteinExistence type="predicted"/>
<comment type="caution">
    <text evidence="1">The sequence shown here is derived from an EMBL/GenBank/DDBJ whole genome shotgun (WGS) entry which is preliminary data.</text>
</comment>